<evidence type="ECO:0000256" key="3">
    <source>
        <dbReference type="ARBA" id="ARBA00022989"/>
    </source>
</evidence>
<gene>
    <name evidence="8" type="ORF">IV431_03295</name>
</gene>
<comment type="caution">
    <text evidence="8">The sequence shown here is derived from an EMBL/GenBank/DDBJ whole genome shotgun (WGS) entry which is preliminary data.</text>
</comment>
<evidence type="ECO:0000256" key="2">
    <source>
        <dbReference type="ARBA" id="ARBA00022692"/>
    </source>
</evidence>
<sequence length="95" mass="10945">MKGYLILLLVMIFTGCSSGDNNATYPFRAGELRVTGNATALYDINENGEAANIRILSAEPRYYFEKSLYKDIEKWHFKKSHPRKNVQVTVHYQID</sequence>
<dbReference type="InterPro" id="IPR037682">
    <property type="entry name" value="TonB_C"/>
</dbReference>
<comment type="function">
    <text evidence="5">Interacts with outer membrane receptor proteins that carry out high-affinity binding and energy dependent uptake into the periplasmic space of specific substrates. It could act to transduce energy from the cytoplasmic membrane to specific energy-requiring processes in the outer membrane, resulting in the release into the periplasm of ligands bound by these outer membrane proteins.</text>
</comment>
<reference evidence="8 9" key="1">
    <citation type="submission" date="2020-11" db="EMBL/GenBank/DDBJ databases">
        <title>Taxonomic investigation of Rahnella spp.</title>
        <authorList>
            <person name="Lee S.D."/>
        </authorList>
    </citation>
    <scope>NUCLEOTIDE SEQUENCE [LARGE SCALE GENOMIC DNA]</scope>
    <source>
        <strain evidence="8 9">SAP-10</strain>
    </source>
</reference>
<comment type="similarity">
    <text evidence="5">Belongs to the TonB family.</text>
</comment>
<feature type="signal peptide" evidence="6">
    <location>
        <begin position="1"/>
        <end position="19"/>
    </location>
</feature>
<dbReference type="NCBIfam" id="TIGR01352">
    <property type="entry name" value="tonB_Cterm"/>
    <property type="match status" value="1"/>
</dbReference>
<organism evidence="8 9">
    <name type="scientific">Rahnella victoriana</name>
    <dbReference type="NCBI Taxonomy" id="1510570"/>
    <lineage>
        <taxon>Bacteria</taxon>
        <taxon>Pseudomonadati</taxon>
        <taxon>Pseudomonadota</taxon>
        <taxon>Gammaproteobacteria</taxon>
        <taxon>Enterobacterales</taxon>
        <taxon>Yersiniaceae</taxon>
        <taxon>Rahnella</taxon>
    </lineage>
</organism>
<keyword evidence="5" id="KW-0653">Protein transport</keyword>
<evidence type="ECO:0000259" key="7">
    <source>
        <dbReference type="PROSITE" id="PS52015"/>
    </source>
</evidence>
<proteinExistence type="inferred from homology"/>
<dbReference type="Gene3D" id="3.30.2420.10">
    <property type="entry name" value="TonB"/>
    <property type="match status" value="1"/>
</dbReference>
<keyword evidence="4" id="KW-0472">Membrane</keyword>
<keyword evidence="2" id="KW-0812">Transmembrane</keyword>
<evidence type="ECO:0000256" key="5">
    <source>
        <dbReference type="RuleBase" id="RU362123"/>
    </source>
</evidence>
<evidence type="ECO:0000256" key="6">
    <source>
        <dbReference type="SAM" id="SignalP"/>
    </source>
</evidence>
<evidence type="ECO:0000313" key="8">
    <source>
        <dbReference type="EMBL" id="MBF7954580.1"/>
    </source>
</evidence>
<accession>A0ABS0DL45</accession>
<keyword evidence="5" id="KW-1003">Cell membrane</keyword>
<keyword evidence="6" id="KW-0732">Signal</keyword>
<protein>
    <recommendedName>
        <fullName evidence="5">Protein TonB</fullName>
    </recommendedName>
</protein>
<feature type="domain" description="TonB C-terminal" evidence="7">
    <location>
        <begin position="10"/>
        <end position="95"/>
    </location>
</feature>
<keyword evidence="9" id="KW-1185">Reference proteome</keyword>
<dbReference type="SUPFAM" id="SSF74653">
    <property type="entry name" value="TolA/TonB C-terminal domain"/>
    <property type="match status" value="1"/>
</dbReference>
<dbReference type="InterPro" id="IPR006260">
    <property type="entry name" value="TonB/TolA_C"/>
</dbReference>
<keyword evidence="3" id="KW-1133">Transmembrane helix</keyword>
<dbReference type="PRINTS" id="PR01374">
    <property type="entry name" value="TONBPROTEIN"/>
</dbReference>
<dbReference type="RefSeq" id="WP_195816762.1">
    <property type="nucleotide sequence ID" value="NZ_JADOBH010000001.1"/>
</dbReference>
<name>A0ABS0DL45_9GAMM</name>
<evidence type="ECO:0000256" key="1">
    <source>
        <dbReference type="ARBA" id="ARBA00004167"/>
    </source>
</evidence>
<dbReference type="Proteomes" id="UP000600307">
    <property type="component" value="Unassembled WGS sequence"/>
</dbReference>
<dbReference type="PROSITE" id="PS52015">
    <property type="entry name" value="TONB_CTD"/>
    <property type="match status" value="1"/>
</dbReference>
<dbReference type="InterPro" id="IPR003538">
    <property type="entry name" value="TonB"/>
</dbReference>
<comment type="subcellular location">
    <subcellularLocation>
        <location evidence="5">Cell inner membrane</location>
        <topology evidence="5">Single-pass membrane protein</topology>
        <orientation evidence="5">Periplasmic side</orientation>
    </subcellularLocation>
    <subcellularLocation>
        <location evidence="1">Membrane</location>
        <topology evidence="1">Single-pass membrane protein</topology>
    </subcellularLocation>
</comment>
<evidence type="ECO:0000256" key="4">
    <source>
        <dbReference type="ARBA" id="ARBA00023136"/>
    </source>
</evidence>
<keyword evidence="5" id="KW-0997">Cell inner membrane</keyword>
<keyword evidence="5" id="KW-0813">Transport</keyword>
<evidence type="ECO:0000313" key="9">
    <source>
        <dbReference type="Proteomes" id="UP000600307"/>
    </source>
</evidence>
<dbReference type="Pfam" id="PF03544">
    <property type="entry name" value="TonB_C"/>
    <property type="match status" value="1"/>
</dbReference>
<dbReference type="EMBL" id="JADOBH010000001">
    <property type="protein sequence ID" value="MBF7954580.1"/>
    <property type="molecule type" value="Genomic_DNA"/>
</dbReference>
<dbReference type="PROSITE" id="PS51257">
    <property type="entry name" value="PROKAR_LIPOPROTEIN"/>
    <property type="match status" value="1"/>
</dbReference>
<feature type="chain" id="PRO_5045835381" description="Protein TonB" evidence="6">
    <location>
        <begin position="20"/>
        <end position="95"/>
    </location>
</feature>
<keyword evidence="5" id="KW-0735">Signal-anchor</keyword>